<dbReference type="CDD" id="cd01420">
    <property type="entry name" value="MoaC_PE"/>
    <property type="match status" value="1"/>
</dbReference>
<comment type="catalytic activity">
    <reaction evidence="1 6">
        <text>(8S)-3',8-cyclo-7,8-dihydroguanosine 5'-triphosphate = cyclic pyranopterin phosphate + diphosphate</text>
        <dbReference type="Rhea" id="RHEA:49580"/>
        <dbReference type="ChEBI" id="CHEBI:33019"/>
        <dbReference type="ChEBI" id="CHEBI:59648"/>
        <dbReference type="ChEBI" id="CHEBI:131766"/>
        <dbReference type="EC" id="4.6.1.17"/>
    </reaction>
</comment>
<evidence type="ECO:0000313" key="8">
    <source>
        <dbReference type="EMBL" id="EHL14431.1"/>
    </source>
</evidence>
<dbReference type="GO" id="GO:0061799">
    <property type="term" value="F:cyclic pyranopterin monophosphate synthase activity"/>
    <property type="evidence" value="ECO:0007669"/>
    <property type="project" value="UniProtKB-UniRule"/>
</dbReference>
<proteinExistence type="inferred from homology"/>
<dbReference type="Pfam" id="PF01967">
    <property type="entry name" value="MoaC"/>
    <property type="match status" value="1"/>
</dbReference>
<comment type="caution">
    <text evidence="8">The sequence shown here is derived from an EMBL/GenBank/DDBJ whole genome shotgun (WGS) entry which is preliminary data.</text>
</comment>
<evidence type="ECO:0000256" key="2">
    <source>
        <dbReference type="ARBA" id="ARBA00005046"/>
    </source>
</evidence>
<feature type="active site" evidence="6">
    <location>
        <position position="127"/>
    </location>
</feature>
<accession>G9XEM7</accession>
<keyword evidence="4 6" id="KW-0501">Molybdenum cofactor biosynthesis</keyword>
<gene>
    <name evidence="6" type="primary">moaC</name>
    <name evidence="9" type="ORF">HMPREF9628_02097</name>
    <name evidence="8" type="ORF">HMPREF9629_02202</name>
</gene>
<dbReference type="HOGENOM" id="CLU_074693_1_1_9"/>
<reference evidence="8 11" key="1">
    <citation type="submission" date="2011-08" db="EMBL/GenBank/DDBJ databases">
        <title>The Genome Sequence of Eubacteriaceae bacterium ACC19a.</title>
        <authorList>
            <consortium name="The Broad Institute Genome Sequencing Platform"/>
            <person name="Earl A."/>
            <person name="Ward D."/>
            <person name="Feldgarden M."/>
            <person name="Gevers D."/>
            <person name="Sizova M."/>
            <person name="Hazen A."/>
            <person name="Epstein S."/>
            <person name="Young S.K."/>
            <person name="Zeng Q."/>
            <person name="Gargeya S."/>
            <person name="Fitzgerald M."/>
            <person name="Haas B."/>
            <person name="Abouelleil A."/>
            <person name="Alvarado L."/>
            <person name="Arachchi H.M."/>
            <person name="Berlin A."/>
            <person name="Brown A."/>
            <person name="Chapman S.B."/>
            <person name="Chen Z."/>
            <person name="Dunbar C."/>
            <person name="Freedman E."/>
            <person name="Gearin G."/>
            <person name="Gellesch M."/>
            <person name="Goldberg J."/>
            <person name="Griggs A."/>
            <person name="Gujja S."/>
            <person name="Heiman D."/>
            <person name="Howarth C."/>
            <person name="Larson L."/>
            <person name="Lui A."/>
            <person name="MacDonald P.J.P."/>
            <person name="Montmayeur A."/>
            <person name="Murphy C."/>
            <person name="Neiman D."/>
            <person name="Pearson M."/>
            <person name="Priest M."/>
            <person name="Roberts A."/>
            <person name="Saif S."/>
            <person name="Shea T."/>
            <person name="Shenoy N."/>
            <person name="Sisk P."/>
            <person name="Stolte C."/>
            <person name="Sykes S."/>
            <person name="Wortman J."/>
            <person name="Nusbaum C."/>
            <person name="Birren B."/>
        </authorList>
    </citation>
    <scope>NUCLEOTIDE SEQUENCE [LARGE SCALE GENOMIC DNA]</scope>
    <source>
        <strain evidence="8 11">ACC19a</strain>
    </source>
</reference>
<dbReference type="Proteomes" id="UP000003379">
    <property type="component" value="Unassembled WGS sequence"/>
</dbReference>
<accession>G9X1F8</accession>
<evidence type="ECO:0000256" key="1">
    <source>
        <dbReference type="ARBA" id="ARBA00001637"/>
    </source>
</evidence>
<keyword evidence="5 6" id="KW-0456">Lyase</keyword>
<evidence type="ECO:0000256" key="5">
    <source>
        <dbReference type="ARBA" id="ARBA00023239"/>
    </source>
</evidence>
<dbReference type="EC" id="4.6.1.17" evidence="3 6"/>
<protein>
    <recommendedName>
        <fullName evidence="3 6">Cyclic pyranopterin monophosphate synthase</fullName>
        <ecNumber evidence="3 6">4.6.1.17</ecNumber>
    </recommendedName>
    <alternativeName>
        <fullName evidence="6">Molybdenum cofactor biosynthesis protein C</fullName>
    </alternativeName>
</protein>
<evidence type="ECO:0000313" key="9">
    <source>
        <dbReference type="EMBL" id="EHL18257.1"/>
    </source>
</evidence>
<dbReference type="STRING" id="796937.HMPREF9630_01985"/>
<dbReference type="PATRIC" id="fig|796937.3.peg.1454"/>
<dbReference type="RefSeq" id="WP_009526418.1">
    <property type="nucleotide sequence ID" value="NZ_JH414574.1"/>
</dbReference>
<dbReference type="HAMAP" id="MF_01224_B">
    <property type="entry name" value="MoaC_B"/>
    <property type="match status" value="1"/>
</dbReference>
<dbReference type="NCBIfam" id="TIGR00581">
    <property type="entry name" value="moaC"/>
    <property type="match status" value="1"/>
</dbReference>
<dbReference type="AlphaFoldDB" id="G9X1F8"/>
<evidence type="ECO:0000313" key="10">
    <source>
        <dbReference type="Proteomes" id="UP000003379"/>
    </source>
</evidence>
<dbReference type="SUPFAM" id="SSF55040">
    <property type="entry name" value="Molybdenum cofactor biosynthesis protein C, MoaC"/>
    <property type="match status" value="1"/>
</dbReference>
<dbReference type="InterPro" id="IPR002820">
    <property type="entry name" value="Mopterin_CF_biosynth-C_dom"/>
</dbReference>
<dbReference type="InterPro" id="IPR036522">
    <property type="entry name" value="MoaC_sf"/>
</dbReference>
<dbReference type="Gene3D" id="3.30.70.640">
    <property type="entry name" value="Molybdopterin cofactor biosynthesis C (MoaC) domain"/>
    <property type="match status" value="1"/>
</dbReference>
<dbReference type="InterPro" id="IPR050105">
    <property type="entry name" value="MoCo_biosynth_MoaA/MoaC"/>
</dbReference>
<comment type="subunit">
    <text evidence="6">Homohexamer; trimer of dimers.</text>
</comment>
<organism evidence="8 11">
    <name type="scientific">Peptoanaerobacter stomatis</name>
    <dbReference type="NCBI Taxonomy" id="796937"/>
    <lineage>
        <taxon>Bacteria</taxon>
        <taxon>Bacillati</taxon>
        <taxon>Bacillota</taxon>
        <taxon>Clostridia</taxon>
        <taxon>Peptostreptococcales</taxon>
        <taxon>Filifactoraceae</taxon>
        <taxon>Peptoanaerobacter</taxon>
    </lineage>
</organism>
<feature type="domain" description="Molybdopterin cofactor biosynthesis C (MoaC)" evidence="7">
    <location>
        <begin position="14"/>
        <end position="149"/>
    </location>
</feature>
<comment type="similarity">
    <text evidence="6">Belongs to the MoaC family.</text>
</comment>
<evidence type="ECO:0000256" key="6">
    <source>
        <dbReference type="HAMAP-Rule" id="MF_01224"/>
    </source>
</evidence>
<dbReference type="NCBIfam" id="NF006870">
    <property type="entry name" value="PRK09364.1"/>
    <property type="match status" value="1"/>
</dbReference>
<evidence type="ECO:0000313" key="11">
    <source>
        <dbReference type="Proteomes" id="UP000006437"/>
    </source>
</evidence>
<reference evidence="9 10" key="2">
    <citation type="submission" date="2011-08" db="EMBL/GenBank/DDBJ databases">
        <title>The Genome Sequence of Eubacteriaceae bacterium CM5.</title>
        <authorList>
            <consortium name="The Broad Institute Genome Sequencing Platform"/>
            <person name="Earl A."/>
            <person name="Ward D."/>
            <person name="Feldgarden M."/>
            <person name="Gevers D."/>
            <person name="Sizova M."/>
            <person name="Hazen A."/>
            <person name="Epstein S."/>
            <person name="Young S.K."/>
            <person name="Zeng Q."/>
            <person name="Gargeya S."/>
            <person name="Fitzgerald M."/>
            <person name="Haas B."/>
            <person name="Abouelleil A."/>
            <person name="Alvarado L."/>
            <person name="Arachchi H.M."/>
            <person name="Berlin A."/>
            <person name="Brown A."/>
            <person name="Chapman S.B."/>
            <person name="Chen Z."/>
            <person name="Dunbar C."/>
            <person name="Freedman E."/>
            <person name="Gearin G."/>
            <person name="Gellesch M."/>
            <person name="Goldberg J."/>
            <person name="Griggs A."/>
            <person name="Gujja S."/>
            <person name="Heiman D."/>
            <person name="Howarth C."/>
            <person name="Larson L."/>
            <person name="Lui A."/>
            <person name="MacDonald P.J.P."/>
            <person name="Montmayeur A."/>
            <person name="Murphy C."/>
            <person name="Neiman D."/>
            <person name="Pearson M."/>
            <person name="Priest M."/>
            <person name="Roberts A."/>
            <person name="Saif S."/>
            <person name="Shea T."/>
            <person name="Shenoy N."/>
            <person name="Sisk P."/>
            <person name="Stolte C."/>
            <person name="Sykes S."/>
            <person name="Wortman J."/>
            <person name="Nusbaum C."/>
            <person name="Birren B."/>
        </authorList>
    </citation>
    <scope>NUCLEOTIDE SEQUENCE [LARGE SCALE GENOMIC DNA]</scope>
    <source>
        <strain evidence="9 10">CM5</strain>
    </source>
</reference>
<sequence length="157" mass="17119">MDFTHIDKNGNAIMVDISDKDITDRVAVASGYIKLNEEIISSIKNMSNKKGDVLSVARIAGIMAVKNTSSAIPLCHTLLINKCKVDFKIDEQNYTVKSTCTVSCTGKTGVEMEALHGVSIALLTIYDMCKAIDKSMVIYDIHLDEKSGGKSGDYHAR</sequence>
<evidence type="ECO:0000256" key="3">
    <source>
        <dbReference type="ARBA" id="ARBA00012575"/>
    </source>
</evidence>
<dbReference type="UniPathway" id="UPA00344"/>
<dbReference type="PANTHER" id="PTHR22960">
    <property type="entry name" value="MOLYBDOPTERIN COFACTOR SYNTHESIS PROTEIN A"/>
    <property type="match status" value="1"/>
</dbReference>
<dbReference type="InterPro" id="IPR023045">
    <property type="entry name" value="MoaC"/>
</dbReference>
<dbReference type="Proteomes" id="UP000006437">
    <property type="component" value="Unassembled WGS sequence"/>
</dbReference>
<evidence type="ECO:0000259" key="7">
    <source>
        <dbReference type="Pfam" id="PF01967"/>
    </source>
</evidence>
<comment type="pathway">
    <text evidence="2 6">Cofactor biosynthesis; molybdopterin biosynthesis.</text>
</comment>
<feature type="binding site" evidence="6">
    <location>
        <begin position="112"/>
        <end position="113"/>
    </location>
    <ligand>
        <name>substrate</name>
    </ligand>
</feature>
<dbReference type="GO" id="GO:0006777">
    <property type="term" value="P:Mo-molybdopterin cofactor biosynthetic process"/>
    <property type="evidence" value="ECO:0007669"/>
    <property type="project" value="UniProtKB-UniRule"/>
</dbReference>
<dbReference type="EMBL" id="AFZG01000047">
    <property type="protein sequence ID" value="EHL18257.1"/>
    <property type="molecule type" value="Genomic_DNA"/>
</dbReference>
<feature type="binding site" evidence="6">
    <location>
        <begin position="74"/>
        <end position="76"/>
    </location>
    <ligand>
        <name>substrate</name>
    </ligand>
</feature>
<name>G9X1F8_9FIRM</name>
<comment type="function">
    <text evidence="6">Catalyzes the conversion of (8S)-3',8-cyclo-7,8-dihydroguanosine 5'-triphosphate to cyclic pyranopterin monophosphate (cPMP).</text>
</comment>
<dbReference type="EMBL" id="AFZE01000032">
    <property type="protein sequence ID" value="EHL14431.1"/>
    <property type="molecule type" value="Genomic_DNA"/>
</dbReference>
<evidence type="ECO:0000256" key="4">
    <source>
        <dbReference type="ARBA" id="ARBA00023150"/>
    </source>
</evidence>
<dbReference type="InterPro" id="IPR047594">
    <property type="entry name" value="MoaC_bact/euk"/>
</dbReference>